<comment type="caution">
    <text evidence="6">The sequence shown here is derived from an EMBL/GenBank/DDBJ whole genome shotgun (WGS) entry which is preliminary data.</text>
</comment>
<dbReference type="EMBL" id="SELH01000023">
    <property type="protein sequence ID" value="TWP27302.1"/>
    <property type="molecule type" value="Genomic_DNA"/>
</dbReference>
<dbReference type="Gene3D" id="1.10.10.10">
    <property type="entry name" value="Winged helix-like DNA-binding domain superfamily/Winged helix DNA-binding domain"/>
    <property type="match status" value="1"/>
</dbReference>
<dbReference type="SUPFAM" id="SSF46785">
    <property type="entry name" value="Winged helix' DNA-binding domain"/>
    <property type="match status" value="1"/>
</dbReference>
<dbReference type="OrthoDB" id="9792628at2"/>
<evidence type="ECO:0000256" key="1">
    <source>
        <dbReference type="ARBA" id="ARBA00023015"/>
    </source>
</evidence>
<dbReference type="InterPro" id="IPR036388">
    <property type="entry name" value="WH-like_DNA-bd_sf"/>
</dbReference>
<evidence type="ECO:0000313" key="7">
    <source>
        <dbReference type="Proteomes" id="UP000319499"/>
    </source>
</evidence>
<evidence type="ECO:0000256" key="2">
    <source>
        <dbReference type="ARBA" id="ARBA00023125"/>
    </source>
</evidence>
<evidence type="ECO:0000313" key="6">
    <source>
        <dbReference type="EMBL" id="TWP27302.1"/>
    </source>
</evidence>
<dbReference type="InterPro" id="IPR026282">
    <property type="entry name" value="MJ1563"/>
</dbReference>
<dbReference type="RefSeq" id="WP_146292918.1">
    <property type="nucleotide sequence ID" value="NZ_SELH01000023.1"/>
</dbReference>
<evidence type="ECO:0000256" key="3">
    <source>
        <dbReference type="ARBA" id="ARBA00023163"/>
    </source>
</evidence>
<dbReference type="PANTHER" id="PTHR38465:SF1">
    <property type="entry name" value="HTH-TYPE TRANSCRIPTIONAL REGULATOR MJ1563-RELATED"/>
    <property type="match status" value="1"/>
</dbReference>
<name>A0A563DB25_9FLAO</name>
<dbReference type="Pfam" id="PF12802">
    <property type="entry name" value="MarR_2"/>
    <property type="match status" value="1"/>
</dbReference>
<dbReference type="GO" id="GO:0003677">
    <property type="term" value="F:DNA binding"/>
    <property type="evidence" value="ECO:0007669"/>
    <property type="project" value="UniProtKB-UniRule"/>
</dbReference>
<sequence>MELQEAKEKYIQTWGTLASQWGTNRTMAQIHALLLISPKALSTEEIMDELKISRGNANTNIRALLDWDLITKELVPGDRKEYFKAEKDILEMFKRIVKERKKRELESIVSIMNELKEVNDSTNEGKEFKKVIGEIYKVTKKSNRIINSILKLENSWFFDKISKLLN</sequence>
<accession>A0A563DB25</accession>
<keyword evidence="3 4" id="KW-0804">Transcription</keyword>
<comment type="similarity">
    <text evidence="4">Belongs to the GbsR family.</text>
</comment>
<evidence type="ECO:0000259" key="5">
    <source>
        <dbReference type="Pfam" id="PF12802"/>
    </source>
</evidence>
<dbReference type="AlphaFoldDB" id="A0A563DB25"/>
<keyword evidence="1 4" id="KW-0805">Transcription regulation</keyword>
<dbReference type="GO" id="GO:0003700">
    <property type="term" value="F:DNA-binding transcription factor activity"/>
    <property type="evidence" value="ECO:0007669"/>
    <property type="project" value="InterPro"/>
</dbReference>
<keyword evidence="7" id="KW-1185">Reference proteome</keyword>
<feature type="domain" description="HTH marR-type" evidence="5">
    <location>
        <begin position="26"/>
        <end position="80"/>
    </location>
</feature>
<organism evidence="6 7">
    <name type="scientific">Apibacter muscae</name>
    <dbReference type="NCBI Taxonomy" id="2509004"/>
    <lineage>
        <taxon>Bacteria</taxon>
        <taxon>Pseudomonadati</taxon>
        <taxon>Bacteroidota</taxon>
        <taxon>Flavobacteriia</taxon>
        <taxon>Flavobacteriales</taxon>
        <taxon>Weeksellaceae</taxon>
        <taxon>Apibacter</taxon>
    </lineage>
</organism>
<proteinExistence type="inferred from homology"/>
<dbReference type="Proteomes" id="UP000319499">
    <property type="component" value="Unassembled WGS sequence"/>
</dbReference>
<dbReference type="InterPro" id="IPR000835">
    <property type="entry name" value="HTH_MarR-typ"/>
</dbReference>
<protein>
    <recommendedName>
        <fullName evidence="4">HTH-type transcriptional regulator</fullName>
    </recommendedName>
</protein>
<dbReference type="PIRSF" id="PIRSF006707">
    <property type="entry name" value="MJ1563"/>
    <property type="match status" value="1"/>
</dbReference>
<dbReference type="PANTHER" id="PTHR38465">
    <property type="entry name" value="HTH-TYPE TRANSCRIPTIONAL REGULATOR MJ1563-RELATED"/>
    <property type="match status" value="1"/>
</dbReference>
<gene>
    <name evidence="6" type="ORF">ETU09_07605</name>
</gene>
<keyword evidence="2 4" id="KW-0238">DNA-binding</keyword>
<evidence type="ECO:0000256" key="4">
    <source>
        <dbReference type="PIRNR" id="PIRNR006707"/>
    </source>
</evidence>
<dbReference type="InterPro" id="IPR052362">
    <property type="entry name" value="HTH-GbsR_regulator"/>
</dbReference>
<reference evidence="6 7" key="1">
    <citation type="submission" date="2019-02" db="EMBL/GenBank/DDBJ databases">
        <title>Apibacter muscae sp. nov.: a novel member of the house fly microbiota.</title>
        <authorList>
            <person name="Park R."/>
        </authorList>
    </citation>
    <scope>NUCLEOTIDE SEQUENCE [LARGE SCALE GENOMIC DNA]</scope>
    <source>
        <strain evidence="6 7">AL1</strain>
    </source>
</reference>
<dbReference type="InterPro" id="IPR036390">
    <property type="entry name" value="WH_DNA-bd_sf"/>
</dbReference>